<dbReference type="GO" id="GO:0005525">
    <property type="term" value="F:GTP binding"/>
    <property type="evidence" value="ECO:0007669"/>
    <property type="project" value="InterPro"/>
</dbReference>
<evidence type="ECO:0000256" key="2">
    <source>
        <dbReference type="SAM" id="Phobius"/>
    </source>
</evidence>
<keyword evidence="4" id="KW-0131">Cell cycle</keyword>
<organism evidence="4 5">
    <name type="scientific">Sphaerisporangium krabiense</name>
    <dbReference type="NCBI Taxonomy" id="763782"/>
    <lineage>
        <taxon>Bacteria</taxon>
        <taxon>Bacillati</taxon>
        <taxon>Actinomycetota</taxon>
        <taxon>Actinomycetes</taxon>
        <taxon>Streptosporangiales</taxon>
        <taxon>Streptosporangiaceae</taxon>
        <taxon>Sphaerisporangium</taxon>
    </lineage>
</organism>
<dbReference type="SUPFAM" id="SSF52540">
    <property type="entry name" value="P-loop containing nucleoside triphosphate hydrolases"/>
    <property type="match status" value="1"/>
</dbReference>
<comment type="caution">
    <text evidence="4">The sequence shown here is derived from an EMBL/GenBank/DDBJ whole genome shotgun (WGS) entry which is preliminary data.</text>
</comment>
<keyword evidence="2" id="KW-0472">Membrane</keyword>
<dbReference type="PANTHER" id="PTHR42698">
    <property type="entry name" value="GTPASE ERA"/>
    <property type="match status" value="1"/>
</dbReference>
<proteinExistence type="predicted"/>
<feature type="region of interest" description="Disordered" evidence="1">
    <location>
        <begin position="373"/>
        <end position="462"/>
    </location>
</feature>
<evidence type="ECO:0000313" key="5">
    <source>
        <dbReference type="Proteomes" id="UP000588112"/>
    </source>
</evidence>
<dbReference type="Proteomes" id="UP000588112">
    <property type="component" value="Unassembled WGS sequence"/>
</dbReference>
<dbReference type="AlphaFoldDB" id="A0A7W8Z467"/>
<feature type="domain" description="G" evidence="3">
    <location>
        <begin position="49"/>
        <end position="192"/>
    </location>
</feature>
<accession>A0A7W8Z467</accession>
<feature type="transmembrane region" description="Helical" evidence="2">
    <location>
        <begin position="531"/>
        <end position="553"/>
    </location>
</feature>
<name>A0A7W8Z467_9ACTN</name>
<dbReference type="Pfam" id="PF01926">
    <property type="entry name" value="MMR_HSR1"/>
    <property type="match status" value="1"/>
</dbReference>
<dbReference type="GO" id="GO:0005829">
    <property type="term" value="C:cytosol"/>
    <property type="evidence" value="ECO:0007669"/>
    <property type="project" value="TreeGrafter"/>
</dbReference>
<evidence type="ECO:0000256" key="1">
    <source>
        <dbReference type="SAM" id="MobiDB-lite"/>
    </source>
</evidence>
<dbReference type="EMBL" id="JACHBR010000001">
    <property type="protein sequence ID" value="MBB5627077.1"/>
    <property type="molecule type" value="Genomic_DNA"/>
</dbReference>
<sequence>MSLDERLAALAEAADLAEGRLDTGAVEDARVVVARAGARRRLSVDHTVVALAGATGSGKSSLFNALSGTSLAGVGVTRPTTSAAQAAMWGAEGAGPLLDWLEIPRRHGVDDGSTVDGVPSDRRDSLAGLILLDLPDHDSIELAHRLEVDRLVDVVDLLVWVLDPQKYADAAVHERYLRPLSRHRDVMMIVLNQVDRLTPSSAGRCLNDLRRLLDEDGLRGVPVLATSVPRHDGVEELRSALARRVADRRAWAARLGADAVTAADTLAVAACADPSRDGDGRAHPVAEQAVTDLGGRAEAAERAVDGELAGPLTAALAEAAGVPLVVAAVAKAHRHRSIAATGWPVTRWLRRFRPDPLRRLRVGVPPSGHALISATARSGTADGTAAVARSGEGTPAAPRSGTPAIRPSGTPAVPPSGAAGGTPAAAGAPPQGPARGPAGPTTPAVRRASTVPVIGRTSIPPATAIQRSQMDMAIREAAAEAATGLPEPWALAVRRASRSRADELADRLDQAVSVTSVGAGRRPHWWRAVGVLQWLVFAVMVAGLLWLSALFLVDYMRLPEVPTPTLGVVPWPTVLAAGGAALGVLIALLCRLLASIGGRRRARKARKALWSSVDTVGRELVLDPMRAELARTRDFAARLTAARS</sequence>
<dbReference type="PANTHER" id="PTHR42698:SF1">
    <property type="entry name" value="GTPASE ERA, MITOCHONDRIAL"/>
    <property type="match status" value="1"/>
</dbReference>
<evidence type="ECO:0000313" key="4">
    <source>
        <dbReference type="EMBL" id="MBB5627077.1"/>
    </source>
</evidence>
<dbReference type="InterPro" id="IPR005662">
    <property type="entry name" value="GTPase_Era-like"/>
</dbReference>
<reference evidence="4 5" key="1">
    <citation type="submission" date="2020-08" db="EMBL/GenBank/DDBJ databases">
        <title>Sequencing the genomes of 1000 actinobacteria strains.</title>
        <authorList>
            <person name="Klenk H.-P."/>
        </authorList>
    </citation>
    <scope>NUCLEOTIDE SEQUENCE [LARGE SCALE GENOMIC DNA]</scope>
    <source>
        <strain evidence="4 5">DSM 45790</strain>
    </source>
</reference>
<keyword evidence="2" id="KW-0812">Transmembrane</keyword>
<dbReference type="InterPro" id="IPR006073">
    <property type="entry name" value="GTP-bd"/>
</dbReference>
<dbReference type="Gene3D" id="3.40.50.300">
    <property type="entry name" value="P-loop containing nucleotide triphosphate hydrolases"/>
    <property type="match status" value="1"/>
</dbReference>
<keyword evidence="4" id="KW-0132">Cell division</keyword>
<dbReference type="RefSeq" id="WP_275422327.1">
    <property type="nucleotide sequence ID" value="NZ_BOOS01000047.1"/>
</dbReference>
<dbReference type="GO" id="GO:0043024">
    <property type="term" value="F:ribosomal small subunit binding"/>
    <property type="evidence" value="ECO:0007669"/>
    <property type="project" value="TreeGrafter"/>
</dbReference>
<keyword evidence="2" id="KW-1133">Transmembrane helix</keyword>
<dbReference type="GO" id="GO:0019843">
    <property type="term" value="F:rRNA binding"/>
    <property type="evidence" value="ECO:0007669"/>
    <property type="project" value="TreeGrafter"/>
</dbReference>
<gene>
    <name evidence="4" type="ORF">BJ981_002776</name>
</gene>
<dbReference type="GO" id="GO:0051301">
    <property type="term" value="P:cell division"/>
    <property type="evidence" value="ECO:0007669"/>
    <property type="project" value="UniProtKB-KW"/>
</dbReference>
<dbReference type="InterPro" id="IPR027417">
    <property type="entry name" value="P-loop_NTPase"/>
</dbReference>
<feature type="transmembrane region" description="Helical" evidence="2">
    <location>
        <begin position="573"/>
        <end position="594"/>
    </location>
</feature>
<evidence type="ECO:0000259" key="3">
    <source>
        <dbReference type="Pfam" id="PF01926"/>
    </source>
</evidence>
<feature type="compositionally biased region" description="Low complexity" evidence="1">
    <location>
        <begin position="409"/>
        <end position="444"/>
    </location>
</feature>
<protein>
    <submittedName>
        <fullName evidence="4">GTP-binding protein EngB required for normal cell division</fullName>
    </submittedName>
</protein>
<keyword evidence="5" id="KW-1185">Reference proteome</keyword>
<dbReference type="GO" id="GO:0000028">
    <property type="term" value="P:ribosomal small subunit assembly"/>
    <property type="evidence" value="ECO:0007669"/>
    <property type="project" value="TreeGrafter"/>
</dbReference>